<name>A0A5M3ZER3_ASPTE</name>
<dbReference type="VEuPathDB" id="FungiDB:ATEG_08231"/>
<organism evidence="1 2">
    <name type="scientific">Aspergillus terreus</name>
    <dbReference type="NCBI Taxonomy" id="33178"/>
    <lineage>
        <taxon>Eukaryota</taxon>
        <taxon>Fungi</taxon>
        <taxon>Dikarya</taxon>
        <taxon>Ascomycota</taxon>
        <taxon>Pezizomycotina</taxon>
        <taxon>Eurotiomycetes</taxon>
        <taxon>Eurotiomycetidae</taxon>
        <taxon>Eurotiales</taxon>
        <taxon>Aspergillaceae</taxon>
        <taxon>Aspergillus</taxon>
        <taxon>Aspergillus subgen. Circumdati</taxon>
    </lineage>
</organism>
<reference evidence="1 2" key="1">
    <citation type="submission" date="2020-01" db="EMBL/GenBank/DDBJ databases">
        <title>Aspergillus terreus IFO 6365 whole genome shotgun sequence.</title>
        <authorList>
            <person name="Kanamasa S."/>
            <person name="Takahashi H."/>
        </authorList>
    </citation>
    <scope>NUCLEOTIDE SEQUENCE [LARGE SCALE GENOMIC DNA]</scope>
    <source>
        <strain evidence="1 2">IFO 6365</strain>
    </source>
</reference>
<comment type="caution">
    <text evidence="1">The sequence shown here is derived from an EMBL/GenBank/DDBJ whole genome shotgun (WGS) entry which is preliminary data.</text>
</comment>
<dbReference type="AlphaFoldDB" id="A0A5M3ZER3"/>
<evidence type="ECO:0000313" key="2">
    <source>
        <dbReference type="Proteomes" id="UP000452235"/>
    </source>
</evidence>
<keyword evidence="2" id="KW-1185">Reference proteome</keyword>
<dbReference type="Proteomes" id="UP000452235">
    <property type="component" value="Unassembled WGS sequence"/>
</dbReference>
<accession>A0A5M3ZER3</accession>
<proteinExistence type="predicted"/>
<dbReference type="EMBL" id="BLJY01000012">
    <property type="protein sequence ID" value="GFF20448.1"/>
    <property type="molecule type" value="Genomic_DNA"/>
</dbReference>
<gene>
    <name evidence="1" type="ORF">ATEIFO6365_0012020400</name>
</gene>
<dbReference type="OrthoDB" id="5073671at2759"/>
<protein>
    <submittedName>
        <fullName evidence="1">Uncharacterized protein</fullName>
    </submittedName>
</protein>
<evidence type="ECO:0000313" key="1">
    <source>
        <dbReference type="EMBL" id="GFF20448.1"/>
    </source>
</evidence>
<sequence>MSLSQREPAPIVPAHDRVPPCGNEELSQRPPSYASHKTEPLPPYAPPEYTRAARVPSTIQPATSKVPSALNGYWQWKLTRTILLGVSAEKTHFAVSTHTHVFSNRQSIVLHDGPSGKHPPLATLESDITGSKRPCTITVPPHREAPSQGPVVVEFHANPERRYHREPSFPFSCVVGEGKGAPAEEFEWRRSHGKEIKELDKYSSGWKLVRMSATAATHDVVALLAHNSSMSMTKAFRFALYGSGLLGTMGRDWEVVALISAVHMFNLDLQTAATVAATA</sequence>